<reference evidence="3" key="1">
    <citation type="submission" date="2025-08" db="UniProtKB">
        <authorList>
            <consortium name="RefSeq"/>
        </authorList>
    </citation>
    <scope>IDENTIFICATION</scope>
</reference>
<dbReference type="InterPro" id="IPR027801">
    <property type="entry name" value="CENP-P"/>
</dbReference>
<dbReference type="Pfam" id="PF13096">
    <property type="entry name" value="CENP-P"/>
    <property type="match status" value="1"/>
</dbReference>
<evidence type="ECO:0000313" key="3">
    <source>
        <dbReference type="RefSeq" id="XP_014672692.1"/>
    </source>
</evidence>
<organism evidence="2 3">
    <name type="scientific">Priapulus caudatus</name>
    <name type="common">Priapulid worm</name>
    <dbReference type="NCBI Taxonomy" id="37621"/>
    <lineage>
        <taxon>Eukaryota</taxon>
        <taxon>Metazoa</taxon>
        <taxon>Ecdysozoa</taxon>
        <taxon>Scalidophora</taxon>
        <taxon>Priapulida</taxon>
        <taxon>Priapulimorpha</taxon>
        <taxon>Priapulimorphida</taxon>
        <taxon>Priapulidae</taxon>
        <taxon>Priapulus</taxon>
    </lineage>
</organism>
<name>A0ABM1EKH1_PRICU</name>
<proteinExistence type="predicted"/>
<dbReference type="PANTHER" id="PTHR28577">
    <property type="entry name" value="CENTROMERE PROTEIN P"/>
    <property type="match status" value="1"/>
</dbReference>
<evidence type="ECO:0000256" key="1">
    <source>
        <dbReference type="SAM" id="MobiDB-lite"/>
    </source>
</evidence>
<evidence type="ECO:0000313" key="2">
    <source>
        <dbReference type="Proteomes" id="UP000695022"/>
    </source>
</evidence>
<keyword evidence="2" id="KW-1185">Reference proteome</keyword>
<dbReference type="GeneID" id="106813146"/>
<protein>
    <submittedName>
        <fullName evidence="3">Centromere protein P-like isoform X1</fullName>
    </submittedName>
</protein>
<dbReference type="PANTHER" id="PTHR28577:SF1">
    <property type="entry name" value="CENTROMERE PROTEIN P"/>
    <property type="match status" value="1"/>
</dbReference>
<feature type="region of interest" description="Disordered" evidence="1">
    <location>
        <begin position="30"/>
        <end position="50"/>
    </location>
</feature>
<dbReference type="Proteomes" id="UP000695022">
    <property type="component" value="Unplaced"/>
</dbReference>
<accession>A0ABM1EKH1</accession>
<dbReference type="RefSeq" id="XP_014672692.1">
    <property type="nucleotide sequence ID" value="XM_014817206.1"/>
</dbReference>
<sequence length="281" mass="31467">MDAEIQNYQQKAEQLSKDVDVLQRKIRNLEKDVDDHQPDDKLTASASGKATKLTDAELQRQLLQLANFTGVTISNTSSKSLPRDSSHVRYKKQRRISGSCKQIQFCLCFVEEEQKLPCGEPGLACRRTISEMTVETVGTVEEDLKTALHQLESDNDLLGVFRVIRSYAESSARRKSTFCDFRDTFPDVVSFPADIHGNLIQIMHPSGIGPVMTVVWNLFIKPEAVVVPKVHLEVQISKSVRDLDEDGILQSSAKHFQIILRRLGVGKAIKSLIMAVTSTDQ</sequence>
<gene>
    <name evidence="3" type="primary">LOC106813146</name>
</gene>
<feature type="compositionally biased region" description="Basic and acidic residues" evidence="1">
    <location>
        <begin position="30"/>
        <end position="42"/>
    </location>
</feature>